<organism evidence="4 5">
    <name type="scientific">Cladorrhinum samala</name>
    <dbReference type="NCBI Taxonomy" id="585594"/>
    <lineage>
        <taxon>Eukaryota</taxon>
        <taxon>Fungi</taxon>
        <taxon>Dikarya</taxon>
        <taxon>Ascomycota</taxon>
        <taxon>Pezizomycotina</taxon>
        <taxon>Sordariomycetes</taxon>
        <taxon>Sordariomycetidae</taxon>
        <taxon>Sordariales</taxon>
        <taxon>Podosporaceae</taxon>
        <taxon>Cladorrhinum</taxon>
    </lineage>
</organism>
<dbReference type="InterPro" id="IPR012338">
    <property type="entry name" value="Beta-lactam/transpept-like"/>
</dbReference>
<keyword evidence="2" id="KW-0378">Hydrolase</keyword>
<evidence type="ECO:0000313" key="5">
    <source>
        <dbReference type="Proteomes" id="UP001321749"/>
    </source>
</evidence>
<dbReference type="EMBL" id="MU864949">
    <property type="protein sequence ID" value="KAK4464294.1"/>
    <property type="molecule type" value="Genomic_DNA"/>
</dbReference>
<sequence length="405" mass="43915">MAEKLTSILQSNVIQDDNTKNKLLGAAFVVVNKDGPLASASAGHTNLPVSTSPAFTPASLAWAASMTKLLATISVLQLVERKLLTLDEDVRPRVPELAKAQILRGFDESKSGAPILEPNTSPITIRQLLTHTSGFGYDFFEADLQRWAKFTGTPSEIIGASKEGWNWPLVFAPGGEGRWAYGVGIDWAGVVLEHVTGQSLGQYMRENLFGPLGIKDTTFRSMPVSDDLEARKVRLSFRNPEDGTLTVGEMPIRVDGFEHDSGGAGIWTTAEEYARVLVAVLNGGGGVLGREMVDEMFQPQLTEEQAVSFKKQAPPGPMMPDYVGVEDHEQNFGLGGALNLKDLPGRRKAGSLMWSGICNAHWWVDRETGIAGVLIVAVLPFGDAVVNQMYRDLEAAAYEAFVTKP</sequence>
<dbReference type="InterPro" id="IPR050789">
    <property type="entry name" value="Diverse_Enzym_Activities"/>
</dbReference>
<dbReference type="SUPFAM" id="SSF56601">
    <property type="entry name" value="beta-lactamase/transpeptidase-like"/>
    <property type="match status" value="1"/>
</dbReference>
<dbReference type="PANTHER" id="PTHR43283:SF17">
    <property type="entry name" value="(LOVD), PUTATIVE (AFU_ORTHOLOGUE AFUA_5G00920)-RELATED"/>
    <property type="match status" value="1"/>
</dbReference>
<comment type="caution">
    <text evidence="4">The sequence shown here is derived from an EMBL/GenBank/DDBJ whole genome shotgun (WGS) entry which is preliminary data.</text>
</comment>
<evidence type="ECO:0000313" key="4">
    <source>
        <dbReference type="EMBL" id="KAK4464294.1"/>
    </source>
</evidence>
<accession>A0AAV9HW44</accession>
<evidence type="ECO:0000259" key="3">
    <source>
        <dbReference type="Pfam" id="PF00144"/>
    </source>
</evidence>
<feature type="domain" description="Beta-lactamase-related" evidence="3">
    <location>
        <begin position="12"/>
        <end position="387"/>
    </location>
</feature>
<dbReference type="Pfam" id="PF00144">
    <property type="entry name" value="Beta-lactamase"/>
    <property type="match status" value="1"/>
</dbReference>
<name>A0AAV9HW44_9PEZI</name>
<evidence type="ECO:0000256" key="2">
    <source>
        <dbReference type="ARBA" id="ARBA00022801"/>
    </source>
</evidence>
<reference evidence="4" key="2">
    <citation type="submission" date="2023-06" db="EMBL/GenBank/DDBJ databases">
        <authorList>
            <consortium name="Lawrence Berkeley National Laboratory"/>
            <person name="Mondo S.J."/>
            <person name="Hensen N."/>
            <person name="Bonometti L."/>
            <person name="Westerberg I."/>
            <person name="Brannstrom I.O."/>
            <person name="Guillou S."/>
            <person name="Cros-Aarteil S."/>
            <person name="Calhoun S."/>
            <person name="Haridas S."/>
            <person name="Kuo A."/>
            <person name="Pangilinan J."/>
            <person name="Riley R."/>
            <person name="Labutti K."/>
            <person name="Andreopoulos B."/>
            <person name="Lipzen A."/>
            <person name="Chen C."/>
            <person name="Yanf M."/>
            <person name="Daum C."/>
            <person name="Ng V."/>
            <person name="Clum A."/>
            <person name="Steindorff A."/>
            <person name="Ohm R."/>
            <person name="Martin F."/>
            <person name="Silar P."/>
            <person name="Natvig D."/>
            <person name="Lalanne C."/>
            <person name="Gautier V."/>
            <person name="Ament-Velasquez S.L."/>
            <person name="Kruys A."/>
            <person name="Hutchinson M.I."/>
            <person name="Powell A.J."/>
            <person name="Barry K."/>
            <person name="Miller A.N."/>
            <person name="Grigoriev I.V."/>
            <person name="Debuchy R."/>
            <person name="Gladieux P."/>
            <person name="Thoren M.H."/>
            <person name="Johannesson H."/>
        </authorList>
    </citation>
    <scope>NUCLEOTIDE SEQUENCE</scope>
    <source>
        <strain evidence="4">PSN324</strain>
    </source>
</reference>
<dbReference type="Gene3D" id="3.40.710.10">
    <property type="entry name" value="DD-peptidase/beta-lactamase superfamily"/>
    <property type="match status" value="1"/>
</dbReference>
<reference evidence="4" key="1">
    <citation type="journal article" date="2023" name="Mol. Phylogenet. Evol.">
        <title>Genome-scale phylogeny and comparative genomics of the fungal order Sordariales.</title>
        <authorList>
            <person name="Hensen N."/>
            <person name="Bonometti L."/>
            <person name="Westerberg I."/>
            <person name="Brannstrom I.O."/>
            <person name="Guillou S."/>
            <person name="Cros-Aarteil S."/>
            <person name="Calhoun S."/>
            <person name="Haridas S."/>
            <person name="Kuo A."/>
            <person name="Mondo S."/>
            <person name="Pangilinan J."/>
            <person name="Riley R."/>
            <person name="LaButti K."/>
            <person name="Andreopoulos B."/>
            <person name="Lipzen A."/>
            <person name="Chen C."/>
            <person name="Yan M."/>
            <person name="Daum C."/>
            <person name="Ng V."/>
            <person name="Clum A."/>
            <person name="Steindorff A."/>
            <person name="Ohm R.A."/>
            <person name="Martin F."/>
            <person name="Silar P."/>
            <person name="Natvig D.O."/>
            <person name="Lalanne C."/>
            <person name="Gautier V."/>
            <person name="Ament-Velasquez S.L."/>
            <person name="Kruys A."/>
            <person name="Hutchinson M.I."/>
            <person name="Powell A.J."/>
            <person name="Barry K."/>
            <person name="Miller A.N."/>
            <person name="Grigoriev I.V."/>
            <person name="Debuchy R."/>
            <person name="Gladieux P."/>
            <person name="Hiltunen Thoren M."/>
            <person name="Johannesson H."/>
        </authorList>
    </citation>
    <scope>NUCLEOTIDE SEQUENCE</scope>
    <source>
        <strain evidence="4">PSN324</strain>
    </source>
</reference>
<keyword evidence="5" id="KW-1185">Reference proteome</keyword>
<protein>
    <submittedName>
        <fullName evidence="4">Beta-lactamase/transpeptidase-like protein</fullName>
    </submittedName>
</protein>
<gene>
    <name evidence="4" type="ORF">QBC42DRAFT_220743</name>
</gene>
<dbReference type="GO" id="GO:0016787">
    <property type="term" value="F:hydrolase activity"/>
    <property type="evidence" value="ECO:0007669"/>
    <property type="project" value="UniProtKB-KW"/>
</dbReference>
<evidence type="ECO:0000256" key="1">
    <source>
        <dbReference type="ARBA" id="ARBA00009009"/>
    </source>
</evidence>
<comment type="similarity">
    <text evidence="1">Belongs to the class-A beta-lactamase family.</text>
</comment>
<dbReference type="InterPro" id="IPR001466">
    <property type="entry name" value="Beta-lactam-related"/>
</dbReference>
<dbReference type="AlphaFoldDB" id="A0AAV9HW44"/>
<dbReference type="Proteomes" id="UP001321749">
    <property type="component" value="Unassembled WGS sequence"/>
</dbReference>
<dbReference type="PANTHER" id="PTHR43283">
    <property type="entry name" value="BETA-LACTAMASE-RELATED"/>
    <property type="match status" value="1"/>
</dbReference>
<proteinExistence type="inferred from homology"/>